<evidence type="ECO:0000313" key="1">
    <source>
        <dbReference type="EMBL" id="MBD2775660.1"/>
    </source>
</evidence>
<dbReference type="AlphaFoldDB" id="A0A8J6XPC0"/>
<dbReference type="Proteomes" id="UP000629098">
    <property type="component" value="Unassembled WGS sequence"/>
</dbReference>
<protein>
    <submittedName>
        <fullName evidence="1">Uncharacterized protein</fullName>
    </submittedName>
</protein>
<accession>A0A8J6XPC0</accession>
<proteinExistence type="predicted"/>
<organism evidence="1 2">
    <name type="scientific">Iningainema tapete BLCC-T55</name>
    <dbReference type="NCBI Taxonomy" id="2748662"/>
    <lineage>
        <taxon>Bacteria</taxon>
        <taxon>Bacillati</taxon>
        <taxon>Cyanobacteriota</taxon>
        <taxon>Cyanophyceae</taxon>
        <taxon>Nostocales</taxon>
        <taxon>Scytonemataceae</taxon>
        <taxon>Iningainema tapete</taxon>
    </lineage>
</organism>
<comment type="caution">
    <text evidence="1">The sequence shown here is derived from an EMBL/GenBank/DDBJ whole genome shotgun (WGS) entry which is preliminary data.</text>
</comment>
<name>A0A8J6XPC0_9CYAN</name>
<dbReference type="EMBL" id="JACXAE010000084">
    <property type="protein sequence ID" value="MBD2775660.1"/>
    <property type="molecule type" value="Genomic_DNA"/>
</dbReference>
<reference evidence="1" key="1">
    <citation type="submission" date="2020-09" db="EMBL/GenBank/DDBJ databases">
        <title>Iningainema tapete sp. nov. (Scytonemataceae, Cyanobacteria) from greenhouses in central Florida (USA) produces two types of nodularin with biosynthetic potential for microcystin-LR and anabaenopeptins.</title>
        <authorList>
            <person name="Berthold D.E."/>
            <person name="Lefler F.W."/>
            <person name="Huang I.-S."/>
            <person name="Abdulla H."/>
            <person name="Zimba P.V."/>
            <person name="Laughinghouse H.D. IV."/>
        </authorList>
    </citation>
    <scope>NUCLEOTIDE SEQUENCE</scope>
    <source>
        <strain evidence="1">BLCCT55</strain>
    </source>
</reference>
<sequence>MSQSLHKSATTCSLLLAGVLGGLLATYSSTMEPVELPTARLADSNTIPQSAEQVNKTALTLAVVTAGGVAIGLALRVKNGSNGFPADASSIITIDSASRKLQKELLLLLHEDQQTAHRLFTQAKLKYPNKTANWYVEKVIYDLKRDRGG</sequence>
<dbReference type="RefSeq" id="WP_190834388.1">
    <property type="nucleotide sequence ID" value="NZ_CAWPPI010000084.1"/>
</dbReference>
<gene>
    <name evidence="1" type="ORF">ICL16_27285</name>
</gene>
<evidence type="ECO:0000313" key="2">
    <source>
        <dbReference type="Proteomes" id="UP000629098"/>
    </source>
</evidence>
<keyword evidence="2" id="KW-1185">Reference proteome</keyword>